<evidence type="ECO:0000256" key="2">
    <source>
        <dbReference type="ARBA" id="ARBA00012255"/>
    </source>
</evidence>
<feature type="binding site" evidence="5">
    <location>
        <position position="284"/>
    </location>
    <ligand>
        <name>substrate</name>
    </ligand>
</feature>
<dbReference type="GO" id="GO:0005737">
    <property type="term" value="C:cytoplasm"/>
    <property type="evidence" value="ECO:0007669"/>
    <property type="project" value="TreeGrafter"/>
</dbReference>
<dbReference type="AlphaFoldDB" id="A0AAV8CMM7"/>
<dbReference type="EC" id="3.2.1.143" evidence="2"/>
<feature type="binding site" evidence="5">
    <location>
        <position position="298"/>
    </location>
    <ligand>
        <name>substrate</name>
    </ligand>
</feature>
<comment type="similarity">
    <text evidence="1">Belongs to the poly(ADP-ribose) glycohydrolase family.</text>
</comment>
<dbReference type="InterPro" id="IPR048362">
    <property type="entry name" value="PARG_helical"/>
</dbReference>
<protein>
    <recommendedName>
        <fullName evidence="2">poly(ADP-ribose) glycohydrolase</fullName>
        <ecNumber evidence="2">3.2.1.143</ecNumber>
    </recommendedName>
</protein>
<dbReference type="GO" id="GO:0006282">
    <property type="term" value="P:regulation of DNA repair"/>
    <property type="evidence" value="ECO:0007669"/>
    <property type="project" value="InterPro"/>
</dbReference>
<name>A0AAV8CMM7_9POAL</name>
<feature type="active site" evidence="4">
    <location>
        <position position="299"/>
    </location>
</feature>
<dbReference type="GO" id="GO:0009225">
    <property type="term" value="P:nucleotide-sugar metabolic process"/>
    <property type="evidence" value="ECO:0007669"/>
    <property type="project" value="TreeGrafter"/>
</dbReference>
<organism evidence="8 9">
    <name type="scientific">Rhynchospora pubera</name>
    <dbReference type="NCBI Taxonomy" id="906938"/>
    <lineage>
        <taxon>Eukaryota</taxon>
        <taxon>Viridiplantae</taxon>
        <taxon>Streptophyta</taxon>
        <taxon>Embryophyta</taxon>
        <taxon>Tracheophyta</taxon>
        <taxon>Spermatophyta</taxon>
        <taxon>Magnoliopsida</taxon>
        <taxon>Liliopsida</taxon>
        <taxon>Poales</taxon>
        <taxon>Cyperaceae</taxon>
        <taxon>Cyperoideae</taxon>
        <taxon>Rhynchosporeae</taxon>
        <taxon>Rhynchospora</taxon>
    </lineage>
</organism>
<feature type="active site" evidence="4">
    <location>
        <position position="300"/>
    </location>
</feature>
<dbReference type="PANTHER" id="PTHR12837">
    <property type="entry name" value="POLY ADP-RIBOSE GLYCOHYDROLASE"/>
    <property type="match status" value="1"/>
</dbReference>
<gene>
    <name evidence="8" type="ORF">LUZ62_067483</name>
</gene>
<dbReference type="GO" id="GO:1990966">
    <property type="term" value="P:ATP generation from poly-ADP-D-ribose"/>
    <property type="evidence" value="ECO:0007669"/>
    <property type="project" value="TreeGrafter"/>
</dbReference>
<dbReference type="InterPro" id="IPR007724">
    <property type="entry name" value="Poly_GlycHdrlase"/>
</dbReference>
<accession>A0AAV8CMM7</accession>
<evidence type="ECO:0000256" key="3">
    <source>
        <dbReference type="ARBA" id="ARBA00022801"/>
    </source>
</evidence>
<dbReference type="GO" id="GO:0005975">
    <property type="term" value="P:carbohydrate metabolic process"/>
    <property type="evidence" value="ECO:0007669"/>
    <property type="project" value="InterPro"/>
</dbReference>
<dbReference type="Pfam" id="PF20811">
    <property type="entry name" value="PARG_cat_N"/>
    <property type="match status" value="1"/>
</dbReference>
<feature type="domain" description="PARG catalytic Macro" evidence="6">
    <location>
        <begin position="250"/>
        <end position="491"/>
    </location>
</feature>
<feature type="binding site" evidence="5">
    <location>
        <position position="339"/>
    </location>
    <ligand>
        <name>substrate</name>
    </ligand>
</feature>
<dbReference type="EMBL" id="JAMFTS010000004">
    <property type="protein sequence ID" value="KAJ4757108.1"/>
    <property type="molecule type" value="Genomic_DNA"/>
</dbReference>
<dbReference type="InterPro" id="IPR046372">
    <property type="entry name" value="PARG_cat_C"/>
</dbReference>
<dbReference type="Pfam" id="PF05028">
    <property type="entry name" value="PARG_cat_C"/>
    <property type="match status" value="1"/>
</dbReference>
<evidence type="ECO:0000313" key="8">
    <source>
        <dbReference type="EMBL" id="KAJ4757108.1"/>
    </source>
</evidence>
<feature type="active site" evidence="4">
    <location>
        <position position="281"/>
    </location>
</feature>
<reference evidence="8" key="1">
    <citation type="submission" date="2022-08" db="EMBL/GenBank/DDBJ databases">
        <authorList>
            <person name="Marques A."/>
        </authorList>
    </citation>
    <scope>NUCLEOTIDE SEQUENCE</scope>
    <source>
        <strain evidence="8">RhyPub2mFocal</strain>
        <tissue evidence="8">Leaves</tissue>
    </source>
</reference>
<evidence type="ECO:0000259" key="7">
    <source>
        <dbReference type="Pfam" id="PF20811"/>
    </source>
</evidence>
<dbReference type="Proteomes" id="UP001140206">
    <property type="component" value="Chromosome 4"/>
</dbReference>
<keyword evidence="3" id="KW-0378">Hydrolase</keyword>
<comment type="caution">
    <text evidence="8">The sequence shown here is derived from an EMBL/GenBank/DDBJ whole genome shotgun (WGS) entry which is preliminary data.</text>
</comment>
<evidence type="ECO:0000256" key="1">
    <source>
        <dbReference type="ARBA" id="ARBA00009545"/>
    </source>
</evidence>
<dbReference type="PANTHER" id="PTHR12837:SF0">
    <property type="entry name" value="POLY(ADP-RIBOSE) GLYCOHYDROLASE"/>
    <property type="match status" value="1"/>
</dbReference>
<evidence type="ECO:0000259" key="6">
    <source>
        <dbReference type="Pfam" id="PF05028"/>
    </source>
</evidence>
<dbReference type="GO" id="GO:0004649">
    <property type="term" value="F:poly(ADP-ribose) glycohydrolase activity"/>
    <property type="evidence" value="ECO:0007669"/>
    <property type="project" value="UniProtKB-EC"/>
</dbReference>
<keyword evidence="9" id="KW-1185">Reference proteome</keyword>
<evidence type="ECO:0000256" key="4">
    <source>
        <dbReference type="PIRSR" id="PIRSR607724-1"/>
    </source>
</evidence>
<evidence type="ECO:0000313" key="9">
    <source>
        <dbReference type="Proteomes" id="UP001140206"/>
    </source>
</evidence>
<sequence length="551" mass="62634">MESLSLSRSDLNSILPFLPLSIRAAASSSSSSLSWSERAQDSLRALSLGPTVSHVDSGEVLFDFILDLRDSLGFYSHPPLSSRALDGFSLFFDQFMSRMDARVWFNEVVPALANLLLKLPSLLDCHYLKSDQLSAHSFSGLRIMNSQHPGIVFLTQELIASLLACALFCLFPSKDRNAKHLPIINFDQLFETLLSDSKHCQEHKVKCLVHYFERICKNTPTGLVSFERKVLPFKQSSYSHGVSISYPTADLWSNSASFLCPFMVVDSGYIEDQEYEALEVDFANEYLGGGALSRGCVQEEIRFMINPELIIGMLFMPCMRDNEAIEIIGVERFSEYTGYGSSFRFVGDHVDTKPFDKMGRRKTRIVAIDALYSPRMAQYEIRFLLREANKALCGFLEHSNYHWSYQSSQEHFETHCSSENSYLDSYNSEYGNEKKEDMEIDEDKLGISTGNWGCGAFGGDPEIKSMIQWLAAAQANRAFIHYYTFEEPSLEQLKQVTEWILDHKWTVGDLWQMLADYASQRLKREVKGGFCSWLLPHLNNANSSNAHDMHQ</sequence>
<evidence type="ECO:0000256" key="5">
    <source>
        <dbReference type="PIRSR" id="PIRSR607724-2"/>
    </source>
</evidence>
<dbReference type="GO" id="GO:0005634">
    <property type="term" value="C:nucleus"/>
    <property type="evidence" value="ECO:0007669"/>
    <property type="project" value="TreeGrafter"/>
</dbReference>
<feature type="domain" description="PARG helical" evidence="7">
    <location>
        <begin position="96"/>
        <end position="228"/>
    </location>
</feature>
<proteinExistence type="inferred from homology"/>